<accession>A0AAU9TAM6</accession>
<reference evidence="3 4" key="1">
    <citation type="submission" date="2022-03" db="EMBL/GenBank/DDBJ databases">
        <authorList>
            <person name="Nunn A."/>
            <person name="Chopra R."/>
            <person name="Nunn A."/>
            <person name="Contreras Garrido A."/>
        </authorList>
    </citation>
    <scope>NUCLEOTIDE SEQUENCE [LARGE SCALE GENOMIC DNA]</scope>
</reference>
<evidence type="ECO:0000256" key="1">
    <source>
        <dbReference type="ARBA" id="ARBA00010820"/>
    </source>
</evidence>
<name>A0AAU9TAM6_THLAR</name>
<gene>
    <name evidence="3" type="ORF">TAV2_LOCUS22667</name>
</gene>
<proteinExistence type="inferred from homology"/>
<dbReference type="PANTHER" id="PTHR31662">
    <property type="entry name" value="BNAANNG10740D PROTEIN-RELATED"/>
    <property type="match status" value="1"/>
</dbReference>
<sequence>MVALRPLDFFPNKFPRQHVSEAVAEEETEKQKTKKKLASPSSNRIWNEEDELIVLKGLVDYRAKAGFQAKSYWDDFYHRFIGDSIVAKFSKEQLLGKIRKMKMKFFVHMEKNNQGKEPVFTKPSDAKAFEYSNMIWGLNDYEFVNHQNKIREETPKEDEQMANVEPLNENVAANDGNDDDADESCAVRDAFEATMSQSLSDYQKKVHLEKLMNVGSEKRKELSDEWKVLCAEEANLNIKKFRFSAKLAEAANDM</sequence>
<dbReference type="Proteomes" id="UP000836841">
    <property type="component" value="Chromosome 7"/>
</dbReference>
<dbReference type="AlphaFoldDB" id="A0AAU9TAM6"/>
<keyword evidence="4" id="KW-1185">Reference proteome</keyword>
<dbReference type="PANTHER" id="PTHR31662:SF49">
    <property type="entry name" value="GLABROUS1 ENHANCER-BINDING PROTEIN-RELATED"/>
    <property type="match status" value="1"/>
</dbReference>
<organism evidence="3 4">
    <name type="scientific">Thlaspi arvense</name>
    <name type="common">Field penny-cress</name>
    <dbReference type="NCBI Taxonomy" id="13288"/>
    <lineage>
        <taxon>Eukaryota</taxon>
        <taxon>Viridiplantae</taxon>
        <taxon>Streptophyta</taxon>
        <taxon>Embryophyta</taxon>
        <taxon>Tracheophyta</taxon>
        <taxon>Spermatophyta</taxon>
        <taxon>Magnoliopsida</taxon>
        <taxon>eudicotyledons</taxon>
        <taxon>Gunneridae</taxon>
        <taxon>Pentapetalae</taxon>
        <taxon>rosids</taxon>
        <taxon>malvids</taxon>
        <taxon>Brassicales</taxon>
        <taxon>Brassicaceae</taxon>
        <taxon>Thlaspideae</taxon>
        <taxon>Thlaspi</taxon>
    </lineage>
</organism>
<evidence type="ECO:0000313" key="3">
    <source>
        <dbReference type="EMBL" id="CAH2079589.1"/>
    </source>
</evidence>
<dbReference type="InterPro" id="IPR007592">
    <property type="entry name" value="GEBP"/>
</dbReference>
<dbReference type="GO" id="GO:0006355">
    <property type="term" value="P:regulation of DNA-templated transcription"/>
    <property type="evidence" value="ECO:0007669"/>
    <property type="project" value="InterPro"/>
</dbReference>
<feature type="domain" description="Glabrous enhancer-binding protein-like DBD" evidence="2">
    <location>
        <begin position="43"/>
        <end position="137"/>
    </location>
</feature>
<dbReference type="InterPro" id="IPR053932">
    <property type="entry name" value="GeBP-like_DBD"/>
</dbReference>
<dbReference type="Pfam" id="PF04504">
    <property type="entry name" value="GeBP-like_DBD"/>
    <property type="match status" value="1"/>
</dbReference>
<dbReference type="GO" id="GO:0005634">
    <property type="term" value="C:nucleus"/>
    <property type="evidence" value="ECO:0007669"/>
    <property type="project" value="TreeGrafter"/>
</dbReference>
<dbReference type="EMBL" id="OU466863">
    <property type="protein sequence ID" value="CAH2079589.1"/>
    <property type="molecule type" value="Genomic_DNA"/>
</dbReference>
<evidence type="ECO:0000313" key="4">
    <source>
        <dbReference type="Proteomes" id="UP000836841"/>
    </source>
</evidence>
<evidence type="ECO:0000259" key="2">
    <source>
        <dbReference type="Pfam" id="PF04504"/>
    </source>
</evidence>
<comment type="similarity">
    <text evidence="1">Belongs to the GeBP family.</text>
</comment>
<protein>
    <recommendedName>
        <fullName evidence="2">Glabrous enhancer-binding protein-like DBD domain-containing protein</fullName>
    </recommendedName>
</protein>